<dbReference type="SMART" id="SM00429">
    <property type="entry name" value="IPT"/>
    <property type="match status" value="6"/>
</dbReference>
<evidence type="ECO:0000313" key="4">
    <source>
        <dbReference type="Proteomes" id="UP000478546"/>
    </source>
</evidence>
<dbReference type="InterPro" id="IPR026444">
    <property type="entry name" value="Secre_tail"/>
</dbReference>
<proteinExistence type="predicted"/>
<sequence length="900" mass="92921">MARFYTHPFNSPLVRTLLITVLLMFVAGVSSYAQTVTSFTPLSGPVGTEITITGSGFTEAHTVVIGSGSTYDFTIVSDSEIKVKVPASASSGVVRVSSNQGSGTGSGTYSVVNAPAITSITPSSGPVGTEVTITGSNFSTVMAVSIGSGSTTNFTKISDSEIKVTVPSSASNGSIRLSSSQGSSNNSSSFTLVNAPIITSFSPSSGPIGTEVVITGTNFAGISQIYVGNGLVSTFTVESSTQLRLNVPSTASIGKIQIQSAQGYAYSSGIFNITGVPVITSFTPASGQVGTEITIIGQKFTGTSKVHVGGSATSFTVVSDTEIIATVPTTASTGTVQVQAPNGIAYSSTYFTVIGAPVVNSYSPALGPVGTEVTIKGSNFTGVSRLYLGSISILASAFSSLTDTEIKFNIPANASSGYITIFSSTGNVGVGQFTVTGTPTITSFNPSSGPVGAEVTILGTNLAEVSSIYVGGALVTSFNIVNSTEIKAIVPAAASTGAIKLSSSKGGSTSSNIFTVTGAPMVNSYSPALGPVGTEVTIKGSNFTGVSRLYLGSISILASAFSSLTDTEIKFNIPANASSGYITIFSSTGNVGVGQFTVTAPAIFLTASEINFADIPVGSTQVKEYQVSGLGLKNGESVTINLGVSSPYTISTNAGSGFGKSVTLNTVSNNKLNATSIFVKYTAAIAGENTDVILHQQGSTASKSLNIRGNAISPLPVELVAFTANLKNGQVNLNWTTASERDNSHFEIEKAGGSSSNFRKIDTVKSKVGTSFTTTNYSFSTYYNSNGATEYYRLKQVDLDGTPKYSKVVSVKPSGIVKQMEVAPNPITEDSKIYFTAEIEGKAIIRVTSVTGKQVYFEQIDVHGGENAVQLSKYNKLMPSVYIVTVEHDGKRESVRIEKK</sequence>
<keyword evidence="1" id="KW-0732">Signal</keyword>
<dbReference type="Gene3D" id="2.60.40.10">
    <property type="entry name" value="Immunoglobulins"/>
    <property type="match status" value="8"/>
</dbReference>
<feature type="domain" description="IPT/TIG" evidence="2">
    <location>
        <begin position="33"/>
        <end position="112"/>
    </location>
</feature>
<dbReference type="AlphaFoldDB" id="A0A6B2H738"/>
<evidence type="ECO:0000313" key="3">
    <source>
        <dbReference type="EMBL" id="NDK54904.1"/>
    </source>
</evidence>
<reference evidence="3 4" key="1">
    <citation type="submission" date="2020-01" db="EMBL/GenBank/DDBJ databases">
        <authorList>
            <person name="Kim M.K."/>
        </authorList>
    </citation>
    <scope>NUCLEOTIDE SEQUENCE [LARGE SCALE GENOMIC DNA]</scope>
    <source>
        <strain evidence="3 4">BT213</strain>
    </source>
</reference>
<dbReference type="InterPro" id="IPR014756">
    <property type="entry name" value="Ig_E-set"/>
</dbReference>
<dbReference type="Pfam" id="PF01833">
    <property type="entry name" value="TIG"/>
    <property type="match status" value="7"/>
</dbReference>
<dbReference type="NCBIfam" id="TIGR04183">
    <property type="entry name" value="Por_Secre_tail"/>
    <property type="match status" value="1"/>
</dbReference>
<feature type="domain" description="IPT/TIG" evidence="2">
    <location>
        <begin position="114"/>
        <end position="193"/>
    </location>
</feature>
<comment type="caution">
    <text evidence="3">The sequence shown here is derived from an EMBL/GenBank/DDBJ whole genome shotgun (WGS) entry which is preliminary data.</text>
</comment>
<name>A0A6B2H738_9BACT</name>
<dbReference type="EMBL" id="JAAEAA010000003">
    <property type="protein sequence ID" value="NDK54904.1"/>
    <property type="molecule type" value="Genomic_DNA"/>
</dbReference>
<dbReference type="InterPro" id="IPR002909">
    <property type="entry name" value="IPT_dom"/>
</dbReference>
<keyword evidence="4" id="KW-1185">Reference proteome</keyword>
<dbReference type="CDD" id="cd00102">
    <property type="entry name" value="IPT"/>
    <property type="match status" value="5"/>
</dbReference>
<dbReference type="SUPFAM" id="SSF81296">
    <property type="entry name" value="E set domains"/>
    <property type="match status" value="7"/>
</dbReference>
<dbReference type="Proteomes" id="UP000478546">
    <property type="component" value="Unassembled WGS sequence"/>
</dbReference>
<dbReference type="InterPro" id="IPR013783">
    <property type="entry name" value="Ig-like_fold"/>
</dbReference>
<feature type="domain" description="IPT/TIG" evidence="2">
    <location>
        <begin position="195"/>
        <end position="274"/>
    </location>
</feature>
<organism evidence="3 4">
    <name type="scientific">Pontibacter fetidus</name>
    <dbReference type="NCBI Taxonomy" id="2700082"/>
    <lineage>
        <taxon>Bacteria</taxon>
        <taxon>Pseudomonadati</taxon>
        <taxon>Bacteroidota</taxon>
        <taxon>Cytophagia</taxon>
        <taxon>Cytophagales</taxon>
        <taxon>Hymenobacteraceae</taxon>
        <taxon>Pontibacter</taxon>
    </lineage>
</organism>
<evidence type="ECO:0000256" key="1">
    <source>
        <dbReference type="ARBA" id="ARBA00022729"/>
    </source>
</evidence>
<dbReference type="PANTHER" id="PTHR46769">
    <property type="entry name" value="POLYCYSTIC KIDNEY AND HEPATIC DISEASE 1 (AUTOSOMAL RECESSIVE)-LIKE 1"/>
    <property type="match status" value="1"/>
</dbReference>
<dbReference type="InterPro" id="IPR052387">
    <property type="entry name" value="Fibrocystin"/>
</dbReference>
<dbReference type="RefSeq" id="WP_162344954.1">
    <property type="nucleotide sequence ID" value="NZ_JAAEAA010000003.1"/>
</dbReference>
<protein>
    <submittedName>
        <fullName evidence="3">T9SS type A sorting domain-containing protein</fullName>
    </submittedName>
</protein>
<gene>
    <name evidence="3" type="ORF">GWO68_03140</name>
</gene>
<accession>A0A6B2H738</accession>
<feature type="domain" description="IPT/TIG" evidence="2">
    <location>
        <begin position="276"/>
        <end position="354"/>
    </location>
</feature>
<feature type="domain" description="IPT/TIG" evidence="2">
    <location>
        <begin position="438"/>
        <end position="517"/>
    </location>
</feature>
<dbReference type="PANTHER" id="PTHR46769:SF2">
    <property type="entry name" value="FIBROCYSTIN-L ISOFORM 2 PRECURSOR-RELATED"/>
    <property type="match status" value="1"/>
</dbReference>
<evidence type="ECO:0000259" key="2">
    <source>
        <dbReference type="SMART" id="SM00429"/>
    </source>
</evidence>
<feature type="domain" description="IPT/TIG" evidence="2">
    <location>
        <begin position="356"/>
        <end position="436"/>
    </location>
</feature>